<comment type="caution">
    <text evidence="1">The sequence shown here is derived from an EMBL/GenBank/DDBJ whole genome shotgun (WGS) entry which is preliminary data.</text>
</comment>
<gene>
    <name evidence="1" type="ORF">XJ44_04115</name>
</gene>
<evidence type="ECO:0000313" key="1">
    <source>
        <dbReference type="EMBL" id="ONN27380.1"/>
    </source>
</evidence>
<sequence length="67" mass="8105">MMKTTNFNYSKLKTLINSYVELGYEIEYYIFFEKEWDLEFIKKFINSLSGNGDVIHFNLKNNLLRIL</sequence>
<accession>A0ABX3IHS6</accession>
<protein>
    <submittedName>
        <fullName evidence="1">Uncharacterized protein</fullName>
    </submittedName>
</protein>
<proteinExistence type="predicted"/>
<name>A0ABX3IHS6_9BACT</name>
<organism evidence="1 2">
    <name type="scientific">Thermosipho affectus</name>
    <dbReference type="NCBI Taxonomy" id="660294"/>
    <lineage>
        <taxon>Bacteria</taxon>
        <taxon>Thermotogati</taxon>
        <taxon>Thermotogota</taxon>
        <taxon>Thermotogae</taxon>
        <taxon>Thermotogales</taxon>
        <taxon>Fervidobacteriaceae</taxon>
        <taxon>Thermosipho</taxon>
    </lineage>
</organism>
<reference evidence="1 2" key="1">
    <citation type="submission" date="2015-06" db="EMBL/GenBank/DDBJ databases">
        <title>Genome sequencing of Thermotogales isolates from hydrothermal vents.</title>
        <authorList>
            <person name="Haverkamp T.H."/>
            <person name="Kublanov I.V."/>
            <person name="Nesbo C.L."/>
        </authorList>
    </citation>
    <scope>NUCLEOTIDE SEQUENCE [LARGE SCALE GENOMIC DNA]</scope>
    <source>
        <strain evidence="2">ik275mar</strain>
    </source>
</reference>
<evidence type="ECO:0000313" key="2">
    <source>
        <dbReference type="Proteomes" id="UP000242616"/>
    </source>
</evidence>
<dbReference type="Proteomes" id="UP000242616">
    <property type="component" value="Unassembled WGS sequence"/>
</dbReference>
<keyword evidence="2" id="KW-1185">Reference proteome</keyword>
<dbReference type="EMBL" id="LBFC01000016">
    <property type="protein sequence ID" value="ONN27380.1"/>
    <property type="molecule type" value="Genomic_DNA"/>
</dbReference>